<evidence type="ECO:0000313" key="2">
    <source>
        <dbReference type="EMBL" id="MBR8671279.1"/>
    </source>
</evidence>
<protein>
    <submittedName>
        <fullName evidence="2">Pyridoxamine 5'-phosphate oxidase family protein</fullName>
    </submittedName>
</protein>
<dbReference type="Gene3D" id="2.30.110.10">
    <property type="entry name" value="Electron Transport, Fmn-binding Protein, Chain A"/>
    <property type="match status" value="1"/>
</dbReference>
<gene>
    <name evidence="2" type="ORF">KD144_17215</name>
</gene>
<dbReference type="InterPro" id="IPR052917">
    <property type="entry name" value="Stress-Dev_Protein"/>
</dbReference>
<reference evidence="2" key="1">
    <citation type="submission" date="2021-04" db="EMBL/GenBank/DDBJ databases">
        <title>Genomic analysis of electroactive and textile dye degrading Bacillus circulans strain: DC10 isolated from constructed wetland-microbial fuel cells treating textile dye wastewaters.</title>
        <authorList>
            <person name="Patel D.U."/>
            <person name="Desai C.R."/>
        </authorList>
    </citation>
    <scope>NUCLEOTIDE SEQUENCE</scope>
    <source>
        <strain evidence="2">DC10</strain>
    </source>
</reference>
<accession>A0A941JP34</accession>
<evidence type="ECO:0000259" key="1">
    <source>
        <dbReference type="Pfam" id="PF01243"/>
    </source>
</evidence>
<sequence>MTNQDIKNQAIKIISDHRTGILSSVENNRPHSRYMTFYNDDLTLYTPTQIDTEKIEEIEKNPHVSVLLGYEEKGQSDTYIEITGKSVINNTETLKKQFWDDSFHQWFEGPEDPNYVYLQITPEVVRILNMHGEPPQELSLENE</sequence>
<dbReference type="Pfam" id="PF01243">
    <property type="entry name" value="PNPOx_N"/>
    <property type="match status" value="1"/>
</dbReference>
<dbReference type="PANTHER" id="PTHR34818:SF1">
    <property type="entry name" value="PROTEIN BLI-3"/>
    <property type="match status" value="1"/>
</dbReference>
<name>A0A941JP34_NIACI</name>
<dbReference type="AlphaFoldDB" id="A0A941JP34"/>
<proteinExistence type="predicted"/>
<dbReference type="InterPro" id="IPR012349">
    <property type="entry name" value="Split_barrel_FMN-bd"/>
</dbReference>
<dbReference type="InterPro" id="IPR011576">
    <property type="entry name" value="Pyridox_Oxase_N"/>
</dbReference>
<dbReference type="EMBL" id="JAGTPX010000020">
    <property type="protein sequence ID" value="MBR8671279.1"/>
    <property type="molecule type" value="Genomic_DNA"/>
</dbReference>
<dbReference type="RefSeq" id="WP_212120329.1">
    <property type="nucleotide sequence ID" value="NZ_JAGTPX020000021.1"/>
</dbReference>
<comment type="caution">
    <text evidence="2">The sequence shown here is derived from an EMBL/GenBank/DDBJ whole genome shotgun (WGS) entry which is preliminary data.</text>
</comment>
<dbReference type="SUPFAM" id="SSF50475">
    <property type="entry name" value="FMN-binding split barrel"/>
    <property type="match status" value="1"/>
</dbReference>
<feature type="domain" description="Pyridoxamine 5'-phosphate oxidase N-terminal" evidence="1">
    <location>
        <begin position="12"/>
        <end position="127"/>
    </location>
</feature>
<organism evidence="2">
    <name type="scientific">Niallia circulans</name>
    <name type="common">Bacillus circulans</name>
    <dbReference type="NCBI Taxonomy" id="1397"/>
    <lineage>
        <taxon>Bacteria</taxon>
        <taxon>Bacillati</taxon>
        <taxon>Bacillota</taxon>
        <taxon>Bacilli</taxon>
        <taxon>Bacillales</taxon>
        <taxon>Bacillaceae</taxon>
        <taxon>Niallia</taxon>
    </lineage>
</organism>
<dbReference type="PANTHER" id="PTHR34818">
    <property type="entry name" value="PROTEIN BLI-3"/>
    <property type="match status" value="1"/>
</dbReference>